<dbReference type="EMBL" id="VYZA01000628">
    <property type="protein sequence ID" value="NWQ68062.1"/>
    <property type="molecule type" value="Genomic_DNA"/>
</dbReference>
<comment type="caution">
    <text evidence="2">The sequence shown here is derived from an EMBL/GenBank/DDBJ whole genome shotgun (WGS) entry which is preliminary data.</text>
</comment>
<keyword evidence="2" id="KW-0547">Nucleotide-binding</keyword>
<sequence length="220" mass="25367">RFPMEGKIKTREMKVNCLIQAQLGCIPVQDFTLTQDTGRIFRNGLRVTRWLSDFLASSKNNFSALLNSLILAKCFRCRLWENSLHVSKQLEKIAECIKHSIQSLQILNRHPPFGNQIKESVLHLPKYELDIEQLPKYSDTLAEILVTVKLTNYEQLQTKRTATDFHYVTLVIGDADNQVIFNQKIMDSVLLKNGNWTKKIEVKRALKSEDISVNLISSDY</sequence>
<feature type="domain" description="SEC63" evidence="1">
    <location>
        <begin position="3"/>
        <end position="220"/>
    </location>
</feature>
<dbReference type="GO" id="GO:0043138">
    <property type="term" value="F:3'-5' DNA helicase activity"/>
    <property type="evidence" value="ECO:0007669"/>
    <property type="project" value="UniProtKB-EC"/>
</dbReference>
<protein>
    <submittedName>
        <fullName evidence="2">HFM1 helicase</fullName>
    </submittedName>
</protein>
<gene>
    <name evidence="2" type="primary">Hfm1</name>
    <name evidence="2" type="ORF">NEOCIN_R06986</name>
</gene>
<feature type="non-terminal residue" evidence="2">
    <location>
        <position position="1"/>
    </location>
</feature>
<dbReference type="InterPro" id="IPR004179">
    <property type="entry name" value="Sec63-dom"/>
</dbReference>
<dbReference type="AlphaFoldDB" id="A0A7K4R5B7"/>
<dbReference type="GO" id="GO:0016787">
    <property type="term" value="F:hydrolase activity"/>
    <property type="evidence" value="ECO:0007669"/>
    <property type="project" value="UniProtKB-KW"/>
</dbReference>
<accession>A0A7K4R5B7</accession>
<dbReference type="SMART" id="SM00973">
    <property type="entry name" value="Sec63"/>
    <property type="match status" value="1"/>
</dbReference>
<dbReference type="Gene3D" id="1.10.3380.10">
    <property type="entry name" value="Sec63 N-terminal domain-like domain"/>
    <property type="match status" value="1"/>
</dbReference>
<name>A0A7K4R5B7_9TYRA</name>
<feature type="non-terminal residue" evidence="2">
    <location>
        <position position="220"/>
    </location>
</feature>
<reference evidence="2 3" key="1">
    <citation type="submission" date="2019-09" db="EMBL/GenBank/DDBJ databases">
        <title>Bird 10,000 Genomes (B10K) Project - Family phase.</title>
        <authorList>
            <person name="Zhang G."/>
        </authorList>
    </citation>
    <scope>NUCLEOTIDE SEQUENCE [LARGE SCALE GENOMIC DNA]</scope>
    <source>
        <strain evidence="2">B10K-DU-004-15</strain>
        <tissue evidence="2">Mixed tissue sample</tissue>
    </source>
</reference>
<dbReference type="InterPro" id="IPR052247">
    <property type="entry name" value="Meiotic_Crossover_Helicase"/>
</dbReference>
<keyword evidence="3" id="KW-1185">Reference proteome</keyword>
<dbReference type="Proteomes" id="UP000556200">
    <property type="component" value="Unassembled WGS sequence"/>
</dbReference>
<organism evidence="2 3">
    <name type="scientific">Neopipo cinnamomea</name>
    <dbReference type="NCBI Taxonomy" id="456388"/>
    <lineage>
        <taxon>Eukaryota</taxon>
        <taxon>Metazoa</taxon>
        <taxon>Chordata</taxon>
        <taxon>Craniata</taxon>
        <taxon>Vertebrata</taxon>
        <taxon>Euteleostomi</taxon>
        <taxon>Archelosauria</taxon>
        <taxon>Archosauria</taxon>
        <taxon>Dinosauria</taxon>
        <taxon>Saurischia</taxon>
        <taxon>Theropoda</taxon>
        <taxon>Coelurosauria</taxon>
        <taxon>Aves</taxon>
        <taxon>Neognathae</taxon>
        <taxon>Neoaves</taxon>
        <taxon>Telluraves</taxon>
        <taxon>Australaves</taxon>
        <taxon>Passeriformes</taxon>
        <taxon>Tyrannidae</taxon>
        <taxon>Neopipo</taxon>
    </lineage>
</organism>
<proteinExistence type="predicted"/>
<evidence type="ECO:0000313" key="3">
    <source>
        <dbReference type="Proteomes" id="UP000556200"/>
    </source>
</evidence>
<dbReference type="GO" id="GO:0051321">
    <property type="term" value="P:meiotic cell cycle"/>
    <property type="evidence" value="ECO:0007669"/>
    <property type="project" value="UniProtKB-KW"/>
</dbReference>
<evidence type="ECO:0000313" key="2">
    <source>
        <dbReference type="EMBL" id="NWQ68062.1"/>
    </source>
</evidence>
<dbReference type="SUPFAM" id="SSF158702">
    <property type="entry name" value="Sec63 N-terminal domain-like"/>
    <property type="match status" value="1"/>
</dbReference>
<dbReference type="PANTHER" id="PTHR47835">
    <property type="entry name" value="HFM1, ATP DEPENDENT DNA HELICASE HOMOLOG"/>
    <property type="match status" value="1"/>
</dbReference>
<dbReference type="Pfam" id="PF02889">
    <property type="entry name" value="Sec63"/>
    <property type="match status" value="1"/>
</dbReference>
<evidence type="ECO:0000259" key="1">
    <source>
        <dbReference type="SMART" id="SM00973"/>
    </source>
</evidence>
<keyword evidence="2" id="KW-0378">Hydrolase</keyword>
<keyword evidence="2" id="KW-0347">Helicase</keyword>
<dbReference type="PANTHER" id="PTHR47835:SF3">
    <property type="entry name" value="HELICASE FOR MEIOSIS 1"/>
    <property type="match status" value="1"/>
</dbReference>
<keyword evidence="2" id="KW-0067">ATP-binding</keyword>